<keyword evidence="2" id="KW-1185">Reference proteome</keyword>
<proteinExistence type="predicted"/>
<accession>A0A5A7P9P9</accession>
<organism evidence="1 2">
    <name type="scientific">Striga asiatica</name>
    <name type="common">Asiatic witchweed</name>
    <name type="synonym">Buchnera asiatica</name>
    <dbReference type="NCBI Taxonomy" id="4170"/>
    <lineage>
        <taxon>Eukaryota</taxon>
        <taxon>Viridiplantae</taxon>
        <taxon>Streptophyta</taxon>
        <taxon>Embryophyta</taxon>
        <taxon>Tracheophyta</taxon>
        <taxon>Spermatophyta</taxon>
        <taxon>Magnoliopsida</taxon>
        <taxon>eudicotyledons</taxon>
        <taxon>Gunneridae</taxon>
        <taxon>Pentapetalae</taxon>
        <taxon>asterids</taxon>
        <taxon>lamiids</taxon>
        <taxon>Lamiales</taxon>
        <taxon>Orobanchaceae</taxon>
        <taxon>Buchnereae</taxon>
        <taxon>Striga</taxon>
    </lineage>
</organism>
<protein>
    <submittedName>
        <fullName evidence="1">tRNA 2-thiocytidine biosynthesis protein TtcA</fullName>
    </submittedName>
</protein>
<comment type="caution">
    <text evidence="1">The sequence shown here is derived from an EMBL/GenBank/DDBJ whole genome shotgun (WGS) entry which is preliminary data.</text>
</comment>
<gene>
    <name evidence="1" type="ORF">STAS_05449</name>
</gene>
<dbReference type="EMBL" id="BKCP01004002">
    <property type="protein sequence ID" value="GER29575.1"/>
    <property type="molecule type" value="Genomic_DNA"/>
</dbReference>
<dbReference type="Proteomes" id="UP000325081">
    <property type="component" value="Unassembled WGS sequence"/>
</dbReference>
<reference evidence="2" key="1">
    <citation type="journal article" date="2019" name="Curr. Biol.">
        <title>Genome Sequence of Striga asiatica Provides Insight into the Evolution of Plant Parasitism.</title>
        <authorList>
            <person name="Yoshida S."/>
            <person name="Kim S."/>
            <person name="Wafula E.K."/>
            <person name="Tanskanen J."/>
            <person name="Kim Y.M."/>
            <person name="Honaas L."/>
            <person name="Yang Z."/>
            <person name="Spallek T."/>
            <person name="Conn C.E."/>
            <person name="Ichihashi Y."/>
            <person name="Cheong K."/>
            <person name="Cui S."/>
            <person name="Der J.P."/>
            <person name="Gundlach H."/>
            <person name="Jiao Y."/>
            <person name="Hori C."/>
            <person name="Ishida J.K."/>
            <person name="Kasahara H."/>
            <person name="Kiba T."/>
            <person name="Kim M.S."/>
            <person name="Koo N."/>
            <person name="Laohavisit A."/>
            <person name="Lee Y.H."/>
            <person name="Lumba S."/>
            <person name="McCourt P."/>
            <person name="Mortimer J.C."/>
            <person name="Mutuku J.M."/>
            <person name="Nomura T."/>
            <person name="Sasaki-Sekimoto Y."/>
            <person name="Seto Y."/>
            <person name="Wang Y."/>
            <person name="Wakatake T."/>
            <person name="Sakakibara H."/>
            <person name="Demura T."/>
            <person name="Yamaguchi S."/>
            <person name="Yoneyama K."/>
            <person name="Manabe R.I."/>
            <person name="Nelson D.C."/>
            <person name="Schulman A.H."/>
            <person name="Timko M.P."/>
            <person name="dePamphilis C.W."/>
            <person name="Choi D."/>
            <person name="Shirasu K."/>
        </authorList>
    </citation>
    <scope>NUCLEOTIDE SEQUENCE [LARGE SCALE GENOMIC DNA]</scope>
    <source>
        <strain evidence="2">cv. UVA1</strain>
    </source>
</reference>
<evidence type="ECO:0000313" key="2">
    <source>
        <dbReference type="Proteomes" id="UP000325081"/>
    </source>
</evidence>
<sequence>MNSGSWTTGLGSSSAHLDFLFLPPVPRLPSPEPVAPSFVDSLGGGSHLERRLLRLLVSSSPPEKSLSVPLCVFVRPFSDRSGLGKSGFGVRVETSAAVVAAASFSDESRVFSGALG</sequence>
<dbReference type="AlphaFoldDB" id="A0A5A7P9P9"/>
<evidence type="ECO:0000313" key="1">
    <source>
        <dbReference type="EMBL" id="GER29575.1"/>
    </source>
</evidence>
<name>A0A5A7P9P9_STRAF</name>